<dbReference type="GO" id="GO:0016747">
    <property type="term" value="F:acyltransferase activity, transferring groups other than amino-acyl groups"/>
    <property type="evidence" value="ECO:0007669"/>
    <property type="project" value="InterPro"/>
</dbReference>
<dbReference type="InterPro" id="IPR000182">
    <property type="entry name" value="GNAT_dom"/>
</dbReference>
<keyword evidence="3" id="KW-1185">Reference proteome</keyword>
<dbReference type="EMBL" id="BJYM01000008">
    <property type="protein sequence ID" value="GEN87547.1"/>
    <property type="molecule type" value="Genomic_DNA"/>
</dbReference>
<protein>
    <recommendedName>
        <fullName evidence="1">N-acetyltransferase domain-containing protein</fullName>
    </recommendedName>
</protein>
<dbReference type="Gene3D" id="3.40.630.30">
    <property type="match status" value="1"/>
</dbReference>
<dbReference type="AlphaFoldDB" id="A0A511ZJE2"/>
<sequence length="164" mass="18710">MEVKIEKAATEHAKEIAAICSSGWRQTVAGKFSQDYQDKNVTKWYTPERIKQDIEIGSYTHTAIIDSKVAGVIGGKVMDSGVSRLFVLYVDEKYRYQGIGKQLLEIFTKEHKEQGATEQWVSVQDDNQRGIPFYEARGFMLREKRNGMTDTGEAFVNLQYSRSI</sequence>
<dbReference type="InterPro" id="IPR016181">
    <property type="entry name" value="Acyl_CoA_acyltransferase"/>
</dbReference>
<gene>
    <name evidence="2" type="ORF">OSO01_22860</name>
</gene>
<dbReference type="OrthoDB" id="69535at2"/>
<name>A0A511ZJE2_9BACI</name>
<evidence type="ECO:0000313" key="2">
    <source>
        <dbReference type="EMBL" id="GEN87547.1"/>
    </source>
</evidence>
<dbReference type="Pfam" id="PF00583">
    <property type="entry name" value="Acetyltransf_1"/>
    <property type="match status" value="1"/>
</dbReference>
<dbReference type="PROSITE" id="PS51186">
    <property type="entry name" value="GNAT"/>
    <property type="match status" value="1"/>
</dbReference>
<comment type="caution">
    <text evidence="2">The sequence shown here is derived from an EMBL/GenBank/DDBJ whole genome shotgun (WGS) entry which is preliminary data.</text>
</comment>
<accession>A0A511ZJE2</accession>
<evidence type="ECO:0000313" key="3">
    <source>
        <dbReference type="Proteomes" id="UP000321558"/>
    </source>
</evidence>
<organism evidence="2 3">
    <name type="scientific">Oceanobacillus sojae</name>
    <dbReference type="NCBI Taxonomy" id="582851"/>
    <lineage>
        <taxon>Bacteria</taxon>
        <taxon>Bacillati</taxon>
        <taxon>Bacillota</taxon>
        <taxon>Bacilli</taxon>
        <taxon>Bacillales</taxon>
        <taxon>Bacillaceae</taxon>
        <taxon>Oceanobacillus</taxon>
    </lineage>
</organism>
<feature type="domain" description="N-acetyltransferase" evidence="1">
    <location>
        <begin position="3"/>
        <end position="164"/>
    </location>
</feature>
<dbReference type="RefSeq" id="WP_147210555.1">
    <property type="nucleotide sequence ID" value="NZ_BJYM01000008.1"/>
</dbReference>
<reference evidence="2 3" key="1">
    <citation type="submission" date="2019-07" db="EMBL/GenBank/DDBJ databases">
        <title>Whole genome shotgun sequence of Oceanobacillus sojae NBRC 105379.</title>
        <authorList>
            <person name="Hosoyama A."/>
            <person name="Uohara A."/>
            <person name="Ohji S."/>
            <person name="Ichikawa N."/>
        </authorList>
    </citation>
    <scope>NUCLEOTIDE SEQUENCE [LARGE SCALE GENOMIC DNA]</scope>
    <source>
        <strain evidence="2 3">NBRC 105379</strain>
    </source>
</reference>
<dbReference type="SUPFAM" id="SSF55729">
    <property type="entry name" value="Acyl-CoA N-acyltransferases (Nat)"/>
    <property type="match status" value="1"/>
</dbReference>
<dbReference type="Proteomes" id="UP000321558">
    <property type="component" value="Unassembled WGS sequence"/>
</dbReference>
<evidence type="ECO:0000259" key="1">
    <source>
        <dbReference type="PROSITE" id="PS51186"/>
    </source>
</evidence>
<proteinExistence type="predicted"/>
<dbReference type="CDD" id="cd04301">
    <property type="entry name" value="NAT_SF"/>
    <property type="match status" value="1"/>
</dbReference>